<accession>A0A084Y3K8</accession>
<evidence type="ECO:0000313" key="1">
    <source>
        <dbReference type="EMBL" id="KFB69302.1"/>
    </source>
</evidence>
<name>A0A084Y3K8_9PROT</name>
<evidence type="ECO:0000313" key="2">
    <source>
        <dbReference type="Proteomes" id="UP000019812"/>
    </source>
</evidence>
<sequence>MTIQAATARIVVRARQVRLESRPALSADARLPGRATTVRPACRVPAEACSRPCRSLVTDQAAMAPIRRLVGSGWWARKSLLDSMPVAARVATHSAMAGDHQRSQASTPIGAYIKATDTRLIRAACSVV</sequence>
<protein>
    <submittedName>
        <fullName evidence="1">Uncharacterized protein</fullName>
    </submittedName>
</protein>
<dbReference type="AlphaFoldDB" id="A0A084Y3K8"/>
<dbReference type="EMBL" id="JDSS02000016">
    <property type="protein sequence ID" value="KFB69302.1"/>
    <property type="molecule type" value="Genomic_DNA"/>
</dbReference>
<comment type="caution">
    <text evidence="1">The sequence shown here is derived from an EMBL/GenBank/DDBJ whole genome shotgun (WGS) entry which is preliminary data.</text>
</comment>
<dbReference type="Proteomes" id="UP000019812">
    <property type="component" value="Unassembled WGS sequence"/>
</dbReference>
<proteinExistence type="predicted"/>
<reference evidence="1 2" key="1">
    <citation type="submission" date="2014-07" db="EMBL/GenBank/DDBJ databases">
        <title>Expanding our view of genomic diversity in Candidatus Accumulibacter clades.</title>
        <authorList>
            <person name="Skennerton C.T."/>
            <person name="Barr J.J."/>
            <person name="Slater F.R."/>
            <person name="Bond P.L."/>
            <person name="Tyson G.W."/>
        </authorList>
    </citation>
    <scope>NUCLEOTIDE SEQUENCE [LARGE SCALE GENOMIC DNA]</scope>
    <source>
        <strain evidence="2">SK-01</strain>
    </source>
</reference>
<organism evidence="1 2">
    <name type="scientific">Candidatus Accumulibacter vicinus</name>
    <dbReference type="NCBI Taxonomy" id="2954382"/>
    <lineage>
        <taxon>Bacteria</taxon>
        <taxon>Pseudomonadati</taxon>
        <taxon>Pseudomonadota</taxon>
        <taxon>Betaproteobacteria</taxon>
        <taxon>Candidatus Accumulibacter</taxon>
    </lineage>
</organism>
<gene>
    <name evidence="1" type="ORF">CAPSK01_001048</name>
</gene>